<evidence type="ECO:0000256" key="2">
    <source>
        <dbReference type="ARBA" id="ARBA00023002"/>
    </source>
</evidence>
<protein>
    <recommendedName>
        <fullName evidence="7">2,3-dihydroxy-2,3-dihydro-p-cumate dehydrogenase</fullName>
        <ecNumber evidence="6">1.3.1.58</ecNumber>
    </recommendedName>
    <alternativeName>
        <fullName evidence="3">Biphenyl-2,3-dihydro-2,3-diol dehydrogenase</fullName>
    </alternativeName>
</protein>
<reference evidence="9 10" key="1">
    <citation type="submission" date="2019-12" db="EMBL/GenBank/DDBJ databases">
        <authorList>
            <person name="Woiski C."/>
        </authorList>
    </citation>
    <scope>NUCLEOTIDE SEQUENCE [LARGE SCALE GENOMIC DNA]</scope>
    <source>
        <strain evidence="9 10">BOE100</strain>
    </source>
</reference>
<evidence type="ECO:0000256" key="3">
    <source>
        <dbReference type="ARBA" id="ARBA00042907"/>
    </source>
</evidence>
<dbReference type="InterPro" id="IPR002347">
    <property type="entry name" value="SDR_fam"/>
</dbReference>
<evidence type="ECO:0000313" key="10">
    <source>
        <dbReference type="Proteomes" id="UP000442695"/>
    </source>
</evidence>
<sequence length="269" mass="28569">MSFQNKIVVLTGAASGIGKATAQLLVEQGAHVVAMDLKSDLLQQAFGSEEHVLCIPTDVSDSEAVRAAFQAVDAKFGRVDVIINAAGINAPTREANQKMVDANVAALDAMKSGRAPTFDFLADTSDQDFRRVMEVNLFSQFYCIREGVPLMRRAGGGSIVNISSVAALLGVAMPLYYPASKAAVLGLTRAAAAELAPYNIRVNAIAPGSVDTPLMHEQPPEVVQFLVSMQPIKRLAQPEELAQSILFLAGEHSSFITGQTLSPNGGMHM</sequence>
<dbReference type="EC" id="1.3.1.58" evidence="6"/>
<organism evidence="9 10">
    <name type="scientific">Pseudomonas putida</name>
    <name type="common">Arthrobacter siderocapsulatus</name>
    <dbReference type="NCBI Taxonomy" id="303"/>
    <lineage>
        <taxon>Bacteria</taxon>
        <taxon>Pseudomonadati</taxon>
        <taxon>Pseudomonadota</taxon>
        <taxon>Gammaproteobacteria</taxon>
        <taxon>Pseudomonadales</taxon>
        <taxon>Pseudomonadaceae</taxon>
        <taxon>Pseudomonas</taxon>
    </lineage>
</organism>
<evidence type="ECO:0000256" key="7">
    <source>
        <dbReference type="ARBA" id="ARBA00073443"/>
    </source>
</evidence>
<evidence type="ECO:0000256" key="8">
    <source>
        <dbReference type="RuleBase" id="RU000363"/>
    </source>
</evidence>
<dbReference type="GO" id="GO:0018511">
    <property type="term" value="F:2,3-dihydroxy-2,3-dihydro-p-cumate dehydrogenase activity"/>
    <property type="evidence" value="ECO:0007669"/>
    <property type="project" value="UniProtKB-EC"/>
</dbReference>
<comment type="catalytic activity">
    <reaction evidence="4">
        <text>(2R,3S)-2,3-dihydroxy-2,3-dihydro-p-cumate + NAD(+) = 2,3-dihydroxy-p-cumate + NADH + H(+)</text>
        <dbReference type="Rhea" id="RHEA:23772"/>
        <dbReference type="ChEBI" id="CHEBI:15378"/>
        <dbReference type="ChEBI" id="CHEBI:36647"/>
        <dbReference type="ChEBI" id="CHEBI:57540"/>
        <dbReference type="ChEBI" id="CHEBI:57945"/>
        <dbReference type="ChEBI" id="CHEBI:58420"/>
        <dbReference type="EC" id="1.3.1.58"/>
    </reaction>
</comment>
<dbReference type="FunFam" id="3.40.50.720:FF:000173">
    <property type="entry name" value="3-oxoacyl-[acyl-carrier protein] reductase"/>
    <property type="match status" value="1"/>
</dbReference>
<dbReference type="Gene3D" id="3.40.50.720">
    <property type="entry name" value="NAD(P)-binding Rossmann-like Domain"/>
    <property type="match status" value="1"/>
</dbReference>
<dbReference type="PRINTS" id="PR00081">
    <property type="entry name" value="GDHRDH"/>
</dbReference>
<comment type="caution">
    <text evidence="9">The sequence shown here is derived from an EMBL/GenBank/DDBJ whole genome shotgun (WGS) entry which is preliminary data.</text>
</comment>
<evidence type="ECO:0000256" key="5">
    <source>
        <dbReference type="ARBA" id="ARBA00060518"/>
    </source>
</evidence>
<dbReference type="Proteomes" id="UP000442695">
    <property type="component" value="Unassembled WGS sequence"/>
</dbReference>
<comment type="similarity">
    <text evidence="1 8">Belongs to the short-chain dehydrogenases/reductases (SDR) family.</text>
</comment>
<accession>A0A7V8EAU5</accession>
<comment type="pathway">
    <text evidence="5">Aromatic compound metabolism; p-cumate degradation; acetaldehyde and pyruvate from p-cumate: step 2/7.</text>
</comment>
<dbReference type="InterPro" id="IPR036291">
    <property type="entry name" value="NAD(P)-bd_dom_sf"/>
</dbReference>
<dbReference type="PANTHER" id="PTHR24321:SF8">
    <property type="entry name" value="ESTRADIOL 17-BETA-DEHYDROGENASE 8-RELATED"/>
    <property type="match status" value="1"/>
</dbReference>
<dbReference type="SUPFAM" id="SSF51735">
    <property type="entry name" value="NAD(P)-binding Rossmann-fold domains"/>
    <property type="match status" value="1"/>
</dbReference>
<keyword evidence="2" id="KW-0560">Oxidoreductase</keyword>
<dbReference type="EMBL" id="WOWR01000097">
    <property type="protein sequence ID" value="KAF0250702.1"/>
    <property type="molecule type" value="Genomic_DNA"/>
</dbReference>
<proteinExistence type="inferred from homology"/>
<name>A0A7V8EAU5_PSEPU</name>
<dbReference type="RefSeq" id="WP_010952973.1">
    <property type="nucleotide sequence ID" value="NZ_WOWR01000097.1"/>
</dbReference>
<dbReference type="Pfam" id="PF00106">
    <property type="entry name" value="adh_short"/>
    <property type="match status" value="1"/>
</dbReference>
<gene>
    <name evidence="9" type="ORF">GN299_32555</name>
</gene>
<dbReference type="PRINTS" id="PR00080">
    <property type="entry name" value="SDRFAMILY"/>
</dbReference>
<dbReference type="AlphaFoldDB" id="A0A7V8EAU5"/>
<evidence type="ECO:0000256" key="4">
    <source>
        <dbReference type="ARBA" id="ARBA00050226"/>
    </source>
</evidence>
<evidence type="ECO:0000313" key="9">
    <source>
        <dbReference type="EMBL" id="KAF0250702.1"/>
    </source>
</evidence>
<evidence type="ECO:0000256" key="1">
    <source>
        <dbReference type="ARBA" id="ARBA00006484"/>
    </source>
</evidence>
<dbReference type="PANTHER" id="PTHR24321">
    <property type="entry name" value="DEHYDROGENASES, SHORT CHAIN"/>
    <property type="match status" value="1"/>
</dbReference>
<evidence type="ECO:0000256" key="6">
    <source>
        <dbReference type="ARBA" id="ARBA00066455"/>
    </source>
</evidence>